<evidence type="ECO:0000313" key="3">
    <source>
        <dbReference type="Proteomes" id="UP000294744"/>
    </source>
</evidence>
<dbReference type="InterPro" id="IPR036691">
    <property type="entry name" value="Endo/exonu/phosph_ase_sf"/>
</dbReference>
<comment type="caution">
    <text evidence="2">The sequence shown here is derived from an EMBL/GenBank/DDBJ whole genome shotgun (WGS) entry which is preliminary data.</text>
</comment>
<keyword evidence="2" id="KW-0378">Hydrolase</keyword>
<dbReference type="SUPFAM" id="SSF56219">
    <property type="entry name" value="DNase I-like"/>
    <property type="match status" value="1"/>
</dbReference>
<dbReference type="Proteomes" id="UP000294744">
    <property type="component" value="Unassembled WGS sequence"/>
</dbReference>
<dbReference type="GO" id="GO:0004527">
    <property type="term" value="F:exonuclease activity"/>
    <property type="evidence" value="ECO:0007669"/>
    <property type="project" value="UniProtKB-KW"/>
</dbReference>
<keyword evidence="2" id="KW-0255">Endonuclease</keyword>
<dbReference type="AlphaFoldDB" id="A0A4R4USX5"/>
<protein>
    <submittedName>
        <fullName evidence="2">Endonuclease/exonuclease/phosphatase</fullName>
    </submittedName>
</protein>
<dbReference type="GO" id="GO:0004519">
    <property type="term" value="F:endonuclease activity"/>
    <property type="evidence" value="ECO:0007669"/>
    <property type="project" value="UniProtKB-KW"/>
</dbReference>
<dbReference type="OrthoDB" id="1016457at2"/>
<reference evidence="2 3" key="1">
    <citation type="submission" date="2019-03" db="EMBL/GenBank/DDBJ databases">
        <title>Draft genome sequences of novel Actinobacteria.</title>
        <authorList>
            <person name="Sahin N."/>
            <person name="Ay H."/>
            <person name="Saygin H."/>
        </authorList>
    </citation>
    <scope>NUCLEOTIDE SEQUENCE [LARGE SCALE GENOMIC DNA]</scope>
    <source>
        <strain evidence="2 3">16K404</strain>
    </source>
</reference>
<keyword evidence="2" id="KW-0540">Nuclease</keyword>
<organism evidence="2 3">
    <name type="scientific">Saccharopolyspora aridisoli</name>
    <dbReference type="NCBI Taxonomy" id="2530385"/>
    <lineage>
        <taxon>Bacteria</taxon>
        <taxon>Bacillati</taxon>
        <taxon>Actinomycetota</taxon>
        <taxon>Actinomycetes</taxon>
        <taxon>Pseudonocardiales</taxon>
        <taxon>Pseudonocardiaceae</taxon>
        <taxon>Saccharopolyspora</taxon>
    </lineage>
</organism>
<dbReference type="Gene3D" id="3.60.10.10">
    <property type="entry name" value="Endonuclease/exonuclease/phosphatase"/>
    <property type="match status" value="1"/>
</dbReference>
<keyword evidence="2" id="KW-0269">Exonuclease</keyword>
<sequence>MTHVRISTFNVENLFARWRFREGVDPSLANKRGWIVDDTLFGELGVDDKAITGAAVRNEKADVIGFQEVENVDTLKNFRARSLGGRAEYPHVAGVDGNDPRRIDVAVLSRSPITRIRSYQHLADPDTPSSALFSRDCLEVDVQVTERTMLTLFVNHFKSMMGGRAETRSRRMRQAAAVQRIVTARFGANPGAHPFIIMGDLNDYLESDDQGDSGITELVEWDQVDNVLNRLPEEERWTHFWAKGKKYRQLDYLLLSRSLADANAAKPEILRKGLPLRATRYTDERFPGVGQDHPKASDHCPVTMTLDVA</sequence>
<dbReference type="PANTHER" id="PTHR42834">
    <property type="entry name" value="ENDONUCLEASE/EXONUCLEASE/PHOSPHATASE FAMILY PROTEIN (AFU_ORTHOLOGUE AFUA_3G09210)"/>
    <property type="match status" value="1"/>
</dbReference>
<proteinExistence type="predicted"/>
<evidence type="ECO:0000313" key="2">
    <source>
        <dbReference type="EMBL" id="TDC95457.1"/>
    </source>
</evidence>
<name>A0A4R4USX5_9PSEU</name>
<accession>A0A4R4USX5</accession>
<gene>
    <name evidence="2" type="ORF">E1161_04570</name>
</gene>
<feature type="domain" description="Endonuclease/exonuclease/phosphatase" evidence="1">
    <location>
        <begin position="8"/>
        <end position="262"/>
    </location>
</feature>
<dbReference type="RefSeq" id="WP_132619890.1">
    <property type="nucleotide sequence ID" value="NZ_SMKV01000004.1"/>
</dbReference>
<dbReference type="InterPro" id="IPR005135">
    <property type="entry name" value="Endo/exonuclease/phosphatase"/>
</dbReference>
<evidence type="ECO:0000259" key="1">
    <source>
        <dbReference type="Pfam" id="PF19580"/>
    </source>
</evidence>
<dbReference type="Pfam" id="PF19580">
    <property type="entry name" value="Exo_endo_phos_3"/>
    <property type="match status" value="1"/>
</dbReference>
<keyword evidence="3" id="KW-1185">Reference proteome</keyword>
<dbReference type="PANTHER" id="PTHR42834:SF1">
    <property type="entry name" value="ENDONUCLEASE_EXONUCLEASE_PHOSPHATASE FAMILY PROTEIN (AFU_ORTHOLOGUE AFUA_3G09210)"/>
    <property type="match status" value="1"/>
</dbReference>
<dbReference type="EMBL" id="SMKV01000004">
    <property type="protein sequence ID" value="TDC95457.1"/>
    <property type="molecule type" value="Genomic_DNA"/>
</dbReference>